<reference evidence="2 3" key="1">
    <citation type="submission" date="2019-06" db="EMBL/GenBank/DDBJ databases">
        <title>Whole genome shotgun sequence of Flavobacterium flevense NBRC 14960.</title>
        <authorList>
            <person name="Hosoyama A."/>
            <person name="Uohara A."/>
            <person name="Ohji S."/>
            <person name="Ichikawa N."/>
        </authorList>
    </citation>
    <scope>NUCLEOTIDE SEQUENCE [LARGE SCALE GENOMIC DNA]</scope>
    <source>
        <strain evidence="2 3">NBRC 14960</strain>
    </source>
</reference>
<accession>A0A4Y4AZD9</accession>
<name>A0A4Y4AZD9_9FLAO</name>
<dbReference type="GO" id="GO:0016758">
    <property type="term" value="F:hexosyltransferase activity"/>
    <property type="evidence" value="ECO:0007669"/>
    <property type="project" value="UniProtKB-ARBA"/>
</dbReference>
<dbReference type="Proteomes" id="UP000316775">
    <property type="component" value="Unassembled WGS sequence"/>
</dbReference>
<dbReference type="EMBL" id="BJNP01000055">
    <property type="protein sequence ID" value="GEC73665.1"/>
    <property type="molecule type" value="Genomic_DNA"/>
</dbReference>
<organism evidence="2 3">
    <name type="scientific">Flavobacterium flevense</name>
    <dbReference type="NCBI Taxonomy" id="983"/>
    <lineage>
        <taxon>Bacteria</taxon>
        <taxon>Pseudomonadati</taxon>
        <taxon>Bacteroidota</taxon>
        <taxon>Flavobacteriia</taxon>
        <taxon>Flavobacteriales</taxon>
        <taxon>Flavobacteriaceae</taxon>
        <taxon>Flavobacterium</taxon>
    </lineage>
</organism>
<dbReference type="PANTHER" id="PTHR22916">
    <property type="entry name" value="GLYCOSYLTRANSFERASE"/>
    <property type="match status" value="1"/>
</dbReference>
<comment type="caution">
    <text evidence="2">The sequence shown here is derived from an EMBL/GenBank/DDBJ whole genome shotgun (WGS) entry which is preliminary data.</text>
</comment>
<dbReference type="Gene3D" id="3.90.550.10">
    <property type="entry name" value="Spore Coat Polysaccharide Biosynthesis Protein SpsA, Chain A"/>
    <property type="match status" value="1"/>
</dbReference>
<sequence length="298" mass="35304">MLAVVIPYYKLSFFEATLKSLANQTNKRFKVYIGDDASPENPFTLLEKYNDKFNFVYHRFKSNLGTISLTQQWERCIKMTANEEWLMILGDDDVLEVNIVEEFYNNIEEVEQKGINVIRFASQKIGGKGKVTSKIYEHPKIEKAVQFLFDKTRSSLSEYVFRKSQVVKIRFKNFPLAWYSDVLAVLEFSNFTVIFSVNTAVVYVRISKLSISGSILNNQLKLQARFEFYCYLVSKKSNFFSIIELEELYYRLNKCYINNKKQYAFFLKISKIYLHKMLFKEYVFFIKQIVFTKKNRIV</sequence>
<proteinExistence type="predicted"/>
<keyword evidence="3" id="KW-1185">Reference proteome</keyword>
<dbReference type="CDD" id="cd00761">
    <property type="entry name" value="Glyco_tranf_GTA_type"/>
    <property type="match status" value="1"/>
</dbReference>
<dbReference type="STRING" id="983.SAMN05443543_108160"/>
<dbReference type="Pfam" id="PF00535">
    <property type="entry name" value="Glycos_transf_2"/>
    <property type="match status" value="1"/>
</dbReference>
<dbReference type="AlphaFoldDB" id="A0A4Y4AZD9"/>
<dbReference type="SUPFAM" id="SSF53448">
    <property type="entry name" value="Nucleotide-diphospho-sugar transferases"/>
    <property type="match status" value="1"/>
</dbReference>
<dbReference type="PANTHER" id="PTHR22916:SF3">
    <property type="entry name" value="UDP-GLCNAC:BETAGAL BETA-1,3-N-ACETYLGLUCOSAMINYLTRANSFERASE-LIKE PROTEIN 1"/>
    <property type="match status" value="1"/>
</dbReference>
<dbReference type="RefSeq" id="WP_073246046.1">
    <property type="nucleotide sequence ID" value="NZ_BJNP01000055.1"/>
</dbReference>
<evidence type="ECO:0000259" key="1">
    <source>
        <dbReference type="Pfam" id="PF00535"/>
    </source>
</evidence>
<dbReference type="InterPro" id="IPR001173">
    <property type="entry name" value="Glyco_trans_2-like"/>
</dbReference>
<dbReference type="OrthoDB" id="1374586at2"/>
<evidence type="ECO:0000313" key="3">
    <source>
        <dbReference type="Proteomes" id="UP000316775"/>
    </source>
</evidence>
<protein>
    <submittedName>
        <fullName evidence="2">Glycosyl transferase</fullName>
    </submittedName>
</protein>
<keyword evidence="2" id="KW-0808">Transferase</keyword>
<feature type="domain" description="Glycosyltransferase 2-like" evidence="1">
    <location>
        <begin position="4"/>
        <end position="135"/>
    </location>
</feature>
<gene>
    <name evidence="2" type="ORF">FFL01_32040</name>
</gene>
<evidence type="ECO:0000313" key="2">
    <source>
        <dbReference type="EMBL" id="GEC73665.1"/>
    </source>
</evidence>
<dbReference type="InterPro" id="IPR029044">
    <property type="entry name" value="Nucleotide-diphossugar_trans"/>
</dbReference>